<feature type="region of interest" description="Disordered" evidence="1">
    <location>
        <begin position="96"/>
        <end position="136"/>
    </location>
</feature>
<gene>
    <name evidence="3" type="primary">arfB</name>
    <name evidence="3" type="ORF">KTQ36_04010</name>
</gene>
<feature type="domain" description="Prokaryotic-type class I peptide chain release factors" evidence="2">
    <location>
        <begin position="5"/>
        <end position="135"/>
    </location>
</feature>
<evidence type="ECO:0000313" key="3">
    <source>
        <dbReference type="EMBL" id="MBW0144459.1"/>
    </source>
</evidence>
<feature type="compositionally biased region" description="Basic residues" evidence="1">
    <location>
        <begin position="99"/>
        <end position="115"/>
    </location>
</feature>
<feature type="compositionally biased region" description="Basic residues" evidence="1">
    <location>
        <begin position="123"/>
        <end position="136"/>
    </location>
</feature>
<dbReference type="RefSeq" id="WP_218632453.1">
    <property type="nucleotide sequence ID" value="NZ_JAHVAH010000001.1"/>
</dbReference>
<organism evidence="3 4">
    <name type="scientific">Sphingomicrobium clamense</name>
    <dbReference type="NCBI Taxonomy" id="2851013"/>
    <lineage>
        <taxon>Bacteria</taxon>
        <taxon>Pseudomonadati</taxon>
        <taxon>Pseudomonadota</taxon>
        <taxon>Alphaproteobacteria</taxon>
        <taxon>Sphingomonadales</taxon>
        <taxon>Sphingomonadaceae</taxon>
        <taxon>Sphingomicrobium</taxon>
    </lineage>
</organism>
<name>A0ABS6V4I4_9SPHN</name>
<dbReference type="PANTHER" id="PTHR47814:SF1">
    <property type="entry name" value="PEPTIDYL-TRNA HYDROLASE ARFB"/>
    <property type="match status" value="1"/>
</dbReference>
<comment type="caution">
    <text evidence="3">The sequence shown here is derived from an EMBL/GenBank/DDBJ whole genome shotgun (WGS) entry which is preliminary data.</text>
</comment>
<evidence type="ECO:0000256" key="1">
    <source>
        <dbReference type="SAM" id="MobiDB-lite"/>
    </source>
</evidence>
<proteinExistence type="predicted"/>
<reference evidence="3 4" key="1">
    <citation type="submission" date="2021-07" db="EMBL/GenBank/DDBJ databases">
        <title>The draft genome sequence of Sphingomicrobium sp. B8.</title>
        <authorList>
            <person name="Mu L."/>
        </authorList>
    </citation>
    <scope>NUCLEOTIDE SEQUENCE [LARGE SCALE GENOMIC DNA]</scope>
    <source>
        <strain evidence="3 4">B8</strain>
    </source>
</reference>
<evidence type="ECO:0000313" key="4">
    <source>
        <dbReference type="Proteomes" id="UP000698028"/>
    </source>
</evidence>
<dbReference type="InterPro" id="IPR000352">
    <property type="entry name" value="Pep_chain_release_fac_I"/>
</dbReference>
<dbReference type="Proteomes" id="UP000698028">
    <property type="component" value="Unassembled WGS sequence"/>
</dbReference>
<dbReference type="EMBL" id="JAHVAH010000001">
    <property type="protein sequence ID" value="MBW0144459.1"/>
    <property type="molecule type" value="Genomic_DNA"/>
</dbReference>
<protein>
    <submittedName>
        <fullName evidence="3">Aminoacyl-tRNA hydrolase</fullName>
        <ecNumber evidence="3">3.1.1.29</ecNumber>
    </submittedName>
</protein>
<keyword evidence="3" id="KW-0378">Hydrolase</keyword>
<dbReference type="Pfam" id="PF00472">
    <property type="entry name" value="RF-1"/>
    <property type="match status" value="1"/>
</dbReference>
<dbReference type="GO" id="GO:0004045">
    <property type="term" value="F:peptidyl-tRNA hydrolase activity"/>
    <property type="evidence" value="ECO:0007669"/>
    <property type="project" value="UniProtKB-EC"/>
</dbReference>
<dbReference type="EC" id="3.1.1.29" evidence="3"/>
<accession>A0ABS6V4I4</accession>
<dbReference type="PANTHER" id="PTHR47814">
    <property type="entry name" value="PEPTIDYL-TRNA HYDROLASE ARFB"/>
    <property type="match status" value="1"/>
</dbReference>
<sequence>MSPEDVTIPEDALEETFLAATGPGGQNVNKNATACQLRVDVAALGLHPRVVNRLRHIAGSKVTKDRREIIFTARSHRSREANREEARARLAEMIAKAHVQPKKRKKTRVSRSQKAKRVDSKVKRGQKKALRGKVKY</sequence>
<keyword evidence="4" id="KW-1185">Reference proteome</keyword>
<dbReference type="NCBIfam" id="NF006718">
    <property type="entry name" value="PRK09256.1"/>
    <property type="match status" value="1"/>
</dbReference>
<evidence type="ECO:0000259" key="2">
    <source>
        <dbReference type="Pfam" id="PF00472"/>
    </source>
</evidence>